<comment type="subcellular location">
    <subcellularLocation>
        <location evidence="1">Nucleus</location>
    </subcellularLocation>
</comment>
<dbReference type="GO" id="GO:0005634">
    <property type="term" value="C:nucleus"/>
    <property type="evidence" value="ECO:0007669"/>
    <property type="project" value="UniProtKB-SubCell"/>
</dbReference>
<dbReference type="EMBL" id="JALNTZ010000005">
    <property type="protein sequence ID" value="KAJ3650841.1"/>
    <property type="molecule type" value="Genomic_DNA"/>
</dbReference>
<keyword evidence="3" id="KW-0677">Repeat</keyword>
<keyword evidence="4 6" id="KW-0694">RNA-binding</keyword>
<gene>
    <name evidence="9" type="ORF">Zmor_016919</name>
</gene>
<dbReference type="Gene3D" id="3.30.70.330">
    <property type="match status" value="1"/>
</dbReference>
<evidence type="ECO:0000259" key="8">
    <source>
        <dbReference type="PROSITE" id="PS50102"/>
    </source>
</evidence>
<dbReference type="PANTHER" id="PTHR23003:SF62">
    <property type="entry name" value="SERINE_ARGININE (SR)-TYPE SHUTTLING MRNA BINDING PROTEIN NPL3"/>
    <property type="match status" value="1"/>
</dbReference>
<evidence type="ECO:0000313" key="9">
    <source>
        <dbReference type="EMBL" id="KAJ3650841.1"/>
    </source>
</evidence>
<comment type="caution">
    <text evidence="9">The sequence shown here is derived from an EMBL/GenBank/DDBJ whole genome shotgun (WGS) entry which is preliminary data.</text>
</comment>
<dbReference type="FunFam" id="3.30.70.330:FF:000507">
    <property type="entry name" value="serine/arginine-rich splicing factor 1B"/>
    <property type="match status" value="1"/>
</dbReference>
<dbReference type="PROSITE" id="PS50102">
    <property type="entry name" value="RRM"/>
    <property type="match status" value="1"/>
</dbReference>
<dbReference type="Proteomes" id="UP001168821">
    <property type="component" value="Unassembled WGS sequence"/>
</dbReference>
<dbReference type="InterPro" id="IPR000504">
    <property type="entry name" value="RRM_dom"/>
</dbReference>
<sequence>MSNSRNDCRIYVGNLPPDIRTKDIQDLFYKFGKVTFVDLKNRRGPPFAFVEFEDPRDADDAVHARDGYDYDGYRLRVEFPRGGGHGSFRGGRGGGDRGRSSRGPPARRSQFRVLVTGKRGCENREAPSVELLESGLETWTVSLIRSLSGLHLFSEDIWWPQMFGVVLCVFHQS</sequence>
<dbReference type="InterPro" id="IPR012677">
    <property type="entry name" value="Nucleotide-bd_a/b_plait_sf"/>
</dbReference>
<dbReference type="InterPro" id="IPR035979">
    <property type="entry name" value="RBD_domain_sf"/>
</dbReference>
<feature type="domain" description="RRM" evidence="8">
    <location>
        <begin position="8"/>
        <end position="82"/>
    </location>
</feature>
<dbReference type="GO" id="GO:0005737">
    <property type="term" value="C:cytoplasm"/>
    <property type="evidence" value="ECO:0007669"/>
    <property type="project" value="TreeGrafter"/>
</dbReference>
<accession>A0AA38MC29</accession>
<dbReference type="Pfam" id="PF00076">
    <property type="entry name" value="RRM_1"/>
    <property type="match status" value="1"/>
</dbReference>
<dbReference type="AlphaFoldDB" id="A0AA38MC29"/>
<protein>
    <recommendedName>
        <fullName evidence="8">RRM domain-containing protein</fullName>
    </recommendedName>
</protein>
<dbReference type="SMART" id="SM00360">
    <property type="entry name" value="RRM"/>
    <property type="match status" value="1"/>
</dbReference>
<dbReference type="SUPFAM" id="SSF54928">
    <property type="entry name" value="RNA-binding domain, RBD"/>
    <property type="match status" value="1"/>
</dbReference>
<dbReference type="GO" id="GO:0003729">
    <property type="term" value="F:mRNA binding"/>
    <property type="evidence" value="ECO:0007669"/>
    <property type="project" value="TreeGrafter"/>
</dbReference>
<proteinExistence type="predicted"/>
<evidence type="ECO:0000256" key="7">
    <source>
        <dbReference type="SAM" id="MobiDB-lite"/>
    </source>
</evidence>
<evidence type="ECO:0000313" key="10">
    <source>
        <dbReference type="Proteomes" id="UP001168821"/>
    </source>
</evidence>
<dbReference type="GO" id="GO:0006397">
    <property type="term" value="P:mRNA processing"/>
    <property type="evidence" value="ECO:0007669"/>
    <property type="project" value="UniProtKB-KW"/>
</dbReference>
<reference evidence="9" key="1">
    <citation type="journal article" date="2023" name="G3 (Bethesda)">
        <title>Whole genome assemblies of Zophobas morio and Tenebrio molitor.</title>
        <authorList>
            <person name="Kaur S."/>
            <person name="Stinson S.A."/>
            <person name="diCenzo G.C."/>
        </authorList>
    </citation>
    <scope>NUCLEOTIDE SEQUENCE</scope>
    <source>
        <strain evidence="9">QUZm001</strain>
    </source>
</reference>
<dbReference type="PANTHER" id="PTHR23003">
    <property type="entry name" value="RNA RECOGNITION MOTIF RRM DOMAIN CONTAINING PROTEIN"/>
    <property type="match status" value="1"/>
</dbReference>
<evidence type="ECO:0000256" key="1">
    <source>
        <dbReference type="ARBA" id="ARBA00004123"/>
    </source>
</evidence>
<evidence type="ECO:0000256" key="2">
    <source>
        <dbReference type="ARBA" id="ARBA00022664"/>
    </source>
</evidence>
<keyword evidence="10" id="KW-1185">Reference proteome</keyword>
<evidence type="ECO:0000256" key="3">
    <source>
        <dbReference type="ARBA" id="ARBA00022737"/>
    </source>
</evidence>
<keyword evidence="2" id="KW-0507">mRNA processing</keyword>
<dbReference type="InterPro" id="IPR034520">
    <property type="entry name" value="SRSF1_RRM1"/>
</dbReference>
<feature type="region of interest" description="Disordered" evidence="7">
    <location>
        <begin position="84"/>
        <end position="108"/>
    </location>
</feature>
<dbReference type="CDD" id="cd12597">
    <property type="entry name" value="RRM1_SRSF1"/>
    <property type="match status" value="1"/>
</dbReference>
<organism evidence="9 10">
    <name type="scientific">Zophobas morio</name>
    <dbReference type="NCBI Taxonomy" id="2755281"/>
    <lineage>
        <taxon>Eukaryota</taxon>
        <taxon>Metazoa</taxon>
        <taxon>Ecdysozoa</taxon>
        <taxon>Arthropoda</taxon>
        <taxon>Hexapoda</taxon>
        <taxon>Insecta</taxon>
        <taxon>Pterygota</taxon>
        <taxon>Neoptera</taxon>
        <taxon>Endopterygota</taxon>
        <taxon>Coleoptera</taxon>
        <taxon>Polyphaga</taxon>
        <taxon>Cucujiformia</taxon>
        <taxon>Tenebrionidae</taxon>
        <taxon>Zophobas</taxon>
    </lineage>
</organism>
<evidence type="ECO:0000256" key="5">
    <source>
        <dbReference type="ARBA" id="ARBA00023242"/>
    </source>
</evidence>
<keyword evidence="5" id="KW-0539">Nucleus</keyword>
<dbReference type="InterPro" id="IPR050374">
    <property type="entry name" value="RRT5_SRSF_SR"/>
</dbReference>
<evidence type="ECO:0000256" key="4">
    <source>
        <dbReference type="ARBA" id="ARBA00022884"/>
    </source>
</evidence>
<evidence type="ECO:0000256" key="6">
    <source>
        <dbReference type="PROSITE-ProRule" id="PRU00176"/>
    </source>
</evidence>
<feature type="compositionally biased region" description="Gly residues" evidence="7">
    <location>
        <begin position="84"/>
        <end position="93"/>
    </location>
</feature>
<name>A0AA38MC29_9CUCU</name>